<dbReference type="AlphaFoldDB" id="A0A9W4T5D5"/>
<dbReference type="Proteomes" id="UP001153678">
    <property type="component" value="Unassembled WGS sequence"/>
</dbReference>
<evidence type="ECO:0000313" key="3">
    <source>
        <dbReference type="Proteomes" id="UP001153678"/>
    </source>
</evidence>
<name>A0A9W4T5D5_9GLOM</name>
<protein>
    <submittedName>
        <fullName evidence="2">5949_t:CDS:1</fullName>
    </submittedName>
</protein>
<evidence type="ECO:0000256" key="1">
    <source>
        <dbReference type="SAM" id="MobiDB-lite"/>
    </source>
</evidence>
<comment type="caution">
    <text evidence="2">The sequence shown here is derived from an EMBL/GenBank/DDBJ whole genome shotgun (WGS) entry which is preliminary data.</text>
</comment>
<feature type="non-terminal residue" evidence="2">
    <location>
        <position position="494"/>
    </location>
</feature>
<dbReference type="EMBL" id="CAMKVN010009787">
    <property type="protein sequence ID" value="CAI2193554.1"/>
    <property type="molecule type" value="Genomic_DNA"/>
</dbReference>
<organism evidence="2 3">
    <name type="scientific">Funneliformis geosporum</name>
    <dbReference type="NCBI Taxonomy" id="1117311"/>
    <lineage>
        <taxon>Eukaryota</taxon>
        <taxon>Fungi</taxon>
        <taxon>Fungi incertae sedis</taxon>
        <taxon>Mucoromycota</taxon>
        <taxon>Glomeromycotina</taxon>
        <taxon>Glomeromycetes</taxon>
        <taxon>Glomerales</taxon>
        <taxon>Glomeraceae</taxon>
        <taxon>Funneliformis</taxon>
    </lineage>
</organism>
<proteinExistence type="predicted"/>
<evidence type="ECO:0000313" key="2">
    <source>
        <dbReference type="EMBL" id="CAI2193554.1"/>
    </source>
</evidence>
<feature type="region of interest" description="Disordered" evidence="1">
    <location>
        <begin position="133"/>
        <end position="159"/>
    </location>
</feature>
<dbReference type="OrthoDB" id="2403385at2759"/>
<keyword evidence="3" id="KW-1185">Reference proteome</keyword>
<sequence>MTWYKYFDENETKTWTIYKFHRDWIRTYEENDENLTYSKAVDTLAKSLREIANKSSDPAKIRKANNLLKARGVTLLAGPLTDLLDCYGNNLDKLWLSVEKKEVLREKNINTGTNCIQLVSCEGIQISNIGQKRGHDNEELATPETKKLSVDFSESDDKHQEDDDEVMWLESPIVKRLREINGIARYRIIFLPEENECNPIKSSFTEQEWLKFEADWQKVEERLVVNSGVNECIEGLLNKYDDAINKATTGYSVNLNRIIGTFNECTLIDRHHYSFSKEWPLQWIQSVYNAFSLCFSLAVNPLHNADLSEYAYRDKIVNTLIENVFLDINEVIFMRTGEIENNDRKIQKDSSRSPGVRRATGFGEVVGNACEHDDAKMERDREKILKSMQLGLFRLRQSLQERGADENNFNCAETFGILVYKKDYRFYSMHYANGIYLVDKFDEFAIPSSVSQLCELSEIIRSLLSFKNRVIKLHDNVQNLFGGKRRFIQKSRHY</sequence>
<accession>A0A9W4T5D5</accession>
<gene>
    <name evidence="2" type="ORF">FWILDA_LOCUS16133</name>
</gene>
<reference evidence="2" key="1">
    <citation type="submission" date="2022-08" db="EMBL/GenBank/DDBJ databases">
        <authorList>
            <person name="Kallberg Y."/>
            <person name="Tangrot J."/>
            <person name="Rosling A."/>
        </authorList>
    </citation>
    <scope>NUCLEOTIDE SEQUENCE</scope>
    <source>
        <strain evidence="2">Wild A</strain>
    </source>
</reference>